<protein>
    <recommendedName>
        <fullName evidence="2">protein-tyrosine-phosphatase</fullName>
        <ecNumber evidence="2">3.1.3.48</ecNumber>
    </recommendedName>
</protein>
<dbReference type="EMBL" id="LJZO01000003">
    <property type="protein sequence ID" value="ROW03229.1"/>
    <property type="molecule type" value="Genomic_DNA"/>
</dbReference>
<gene>
    <name evidence="6" type="ORF">VSDG_01581</name>
</gene>
<comment type="caution">
    <text evidence="6">The sequence shown here is derived from an EMBL/GenBank/DDBJ whole genome shotgun (WGS) entry which is preliminary data.</text>
</comment>
<dbReference type="InterPro" id="IPR020422">
    <property type="entry name" value="TYR_PHOSPHATASE_DUAL_dom"/>
</dbReference>
<accession>A0A423WJ38</accession>
<dbReference type="InterPro" id="IPR000387">
    <property type="entry name" value="Tyr_Pase_dom"/>
</dbReference>
<dbReference type="AlphaFoldDB" id="A0A423WJ38"/>
<dbReference type="OrthoDB" id="539213at2759"/>
<dbReference type="GO" id="GO:0008330">
    <property type="term" value="F:protein tyrosine/threonine phosphatase activity"/>
    <property type="evidence" value="ECO:0007669"/>
    <property type="project" value="TreeGrafter"/>
</dbReference>
<evidence type="ECO:0000313" key="7">
    <source>
        <dbReference type="Proteomes" id="UP000284375"/>
    </source>
</evidence>
<dbReference type="InterPro" id="IPR029021">
    <property type="entry name" value="Prot-tyrosine_phosphatase-like"/>
</dbReference>
<keyword evidence="4" id="KW-0904">Protein phosphatase</keyword>
<proteinExistence type="inferred from homology"/>
<dbReference type="GO" id="GO:0033550">
    <property type="term" value="F:MAP kinase tyrosine phosphatase activity"/>
    <property type="evidence" value="ECO:0007669"/>
    <property type="project" value="TreeGrafter"/>
</dbReference>
<dbReference type="PROSITE" id="PS50056">
    <property type="entry name" value="TYR_PHOSPHATASE_2"/>
    <property type="match status" value="1"/>
</dbReference>
<keyword evidence="7" id="KW-1185">Reference proteome</keyword>
<dbReference type="Gene3D" id="3.90.190.10">
    <property type="entry name" value="Protein tyrosine phosphatase superfamily"/>
    <property type="match status" value="1"/>
</dbReference>
<dbReference type="GO" id="GO:0043409">
    <property type="term" value="P:negative regulation of MAPK cascade"/>
    <property type="evidence" value="ECO:0007669"/>
    <property type="project" value="TreeGrafter"/>
</dbReference>
<dbReference type="Pfam" id="PF00782">
    <property type="entry name" value="DSPc"/>
    <property type="match status" value="1"/>
</dbReference>
<evidence type="ECO:0000256" key="2">
    <source>
        <dbReference type="ARBA" id="ARBA00013064"/>
    </source>
</evidence>
<comment type="similarity">
    <text evidence="1">Belongs to the protein-tyrosine phosphatase family. Non-receptor class dual specificity subfamily.</text>
</comment>
<dbReference type="GO" id="GO:0005737">
    <property type="term" value="C:cytoplasm"/>
    <property type="evidence" value="ECO:0007669"/>
    <property type="project" value="TreeGrafter"/>
</dbReference>
<organism evidence="6 7">
    <name type="scientific">Cytospora chrysosperma</name>
    <name type="common">Cytospora canker fungus</name>
    <name type="synonym">Sphaeria chrysosperma</name>
    <dbReference type="NCBI Taxonomy" id="252740"/>
    <lineage>
        <taxon>Eukaryota</taxon>
        <taxon>Fungi</taxon>
        <taxon>Dikarya</taxon>
        <taxon>Ascomycota</taxon>
        <taxon>Pezizomycotina</taxon>
        <taxon>Sordariomycetes</taxon>
        <taxon>Sordariomycetidae</taxon>
        <taxon>Diaporthales</taxon>
        <taxon>Cytosporaceae</taxon>
        <taxon>Cytospora</taxon>
    </lineage>
</organism>
<evidence type="ECO:0000256" key="1">
    <source>
        <dbReference type="ARBA" id="ARBA00008601"/>
    </source>
</evidence>
<dbReference type="SMART" id="SM00195">
    <property type="entry name" value="DSPc"/>
    <property type="match status" value="1"/>
</dbReference>
<evidence type="ECO:0000313" key="6">
    <source>
        <dbReference type="EMBL" id="ROW03229.1"/>
    </source>
</evidence>
<dbReference type="Proteomes" id="UP000284375">
    <property type="component" value="Unassembled WGS sequence"/>
</dbReference>
<evidence type="ECO:0000259" key="5">
    <source>
        <dbReference type="PROSITE" id="PS50056"/>
    </source>
</evidence>
<dbReference type="STRING" id="252740.A0A423WJ38"/>
<dbReference type="InterPro" id="IPR000340">
    <property type="entry name" value="Dual-sp_phosphatase_cat-dom"/>
</dbReference>
<dbReference type="EC" id="3.1.3.48" evidence="2"/>
<evidence type="ECO:0000256" key="4">
    <source>
        <dbReference type="ARBA" id="ARBA00022912"/>
    </source>
</evidence>
<name>A0A423WJ38_CYTCH</name>
<keyword evidence="3" id="KW-0378">Hydrolase</keyword>
<dbReference type="SUPFAM" id="SSF52799">
    <property type="entry name" value="(Phosphotyrosine protein) phosphatases II"/>
    <property type="match status" value="1"/>
</dbReference>
<sequence length="421" mass="46299">MVAGPVSTAWLDLFEANWASGAESSLESYDSLDRLDAIPALTFLKELIWEEIRNWVANNKDPMTAVHHRDLDGPGHVFLGGMNHALNDDTLRAHDITAVISIHPRDLLAWHPTNASYGLRRFERPSSLGEGEGEGEGSPCPVRHHLMIPLEDRSNADLMDHLGETHDFLQSHLRAGRNVLVHCKSGRSRSVAVVIAYLQRKHYEAAVRPRDGDDGDDRKATATAAALADMTAYREAVTESIRQQRLPVSIIMERFEALLHIYDLQLLGHPAYAQERVDGFPEPPAAAAFGSGPAAGPLSPVTPLSPGGSQGMGLRLRPETMVSLSPAGRKRVMKRGGAAILKICTAVVFFRHGQKPPVPVVERLFEINDDYFYELEGAEHKGVSYRGSGHDHPGFCAFYSRFADEYGYEVPPAVALFSSEK</sequence>
<evidence type="ECO:0000256" key="3">
    <source>
        <dbReference type="ARBA" id="ARBA00022801"/>
    </source>
</evidence>
<reference evidence="6 7" key="1">
    <citation type="submission" date="2015-09" db="EMBL/GenBank/DDBJ databases">
        <title>Host preference determinants of Valsa canker pathogens revealed by comparative genomics.</title>
        <authorList>
            <person name="Yin Z."/>
            <person name="Huang L."/>
        </authorList>
    </citation>
    <scope>NUCLEOTIDE SEQUENCE [LARGE SCALE GENOMIC DNA]</scope>
    <source>
        <strain evidence="6 7">YSFL</strain>
    </source>
</reference>
<dbReference type="PANTHER" id="PTHR10159">
    <property type="entry name" value="DUAL SPECIFICITY PROTEIN PHOSPHATASE"/>
    <property type="match status" value="1"/>
</dbReference>
<dbReference type="CDD" id="cd14498">
    <property type="entry name" value="DSP"/>
    <property type="match status" value="1"/>
</dbReference>
<dbReference type="GO" id="GO:0017017">
    <property type="term" value="F:MAP kinase tyrosine/serine/threonine phosphatase activity"/>
    <property type="evidence" value="ECO:0007669"/>
    <property type="project" value="TreeGrafter"/>
</dbReference>
<feature type="domain" description="Tyrosine specific protein phosphatases" evidence="5">
    <location>
        <begin position="159"/>
        <end position="245"/>
    </location>
</feature>
<dbReference type="PANTHER" id="PTHR10159:SF519">
    <property type="entry name" value="DUAL SPECIFICITY PROTEIN PHOSPHATASE MPK3"/>
    <property type="match status" value="1"/>
</dbReference>